<dbReference type="GO" id="GO:0008408">
    <property type="term" value="F:3'-5' exonuclease activity"/>
    <property type="evidence" value="ECO:0000318"/>
    <property type="project" value="GO_Central"/>
</dbReference>
<protein>
    <recommendedName>
        <fullName evidence="4">C2H2-type domain-containing protein</fullName>
    </recommendedName>
</protein>
<dbReference type="InterPro" id="IPR036397">
    <property type="entry name" value="RNaseH_sf"/>
</dbReference>
<evidence type="ECO:0000256" key="3">
    <source>
        <dbReference type="ARBA" id="ARBA00022839"/>
    </source>
</evidence>
<accession>F0ZHL4</accession>
<dbReference type="OrthoDB" id="23802at2759"/>
<dbReference type="PANTHER" id="PTHR30231">
    <property type="entry name" value="DNA POLYMERASE III SUBUNIT EPSILON"/>
    <property type="match status" value="1"/>
</dbReference>
<dbReference type="AlphaFoldDB" id="F0ZHL4"/>
<reference evidence="6" key="1">
    <citation type="journal article" date="2011" name="Genome Biol.">
        <title>Comparative genomics of the social amoebae Dictyostelium discoideum and Dictyostelium purpureum.</title>
        <authorList>
            <consortium name="US DOE Joint Genome Institute (JGI-PGF)"/>
            <person name="Sucgang R."/>
            <person name="Kuo A."/>
            <person name="Tian X."/>
            <person name="Salerno W."/>
            <person name="Parikh A."/>
            <person name="Feasley C.L."/>
            <person name="Dalin E."/>
            <person name="Tu H."/>
            <person name="Huang E."/>
            <person name="Barry K."/>
            <person name="Lindquist E."/>
            <person name="Shapiro H."/>
            <person name="Bruce D."/>
            <person name="Schmutz J."/>
            <person name="Salamov A."/>
            <person name="Fey P."/>
            <person name="Gaudet P."/>
            <person name="Anjard C."/>
            <person name="Babu M.M."/>
            <person name="Basu S."/>
            <person name="Bushmanova Y."/>
            <person name="van der Wel H."/>
            <person name="Katoh-Kurasawa M."/>
            <person name="Dinh C."/>
            <person name="Coutinho P.M."/>
            <person name="Saito T."/>
            <person name="Elias M."/>
            <person name="Schaap P."/>
            <person name="Kay R.R."/>
            <person name="Henrissat B."/>
            <person name="Eichinger L."/>
            <person name="Rivero F."/>
            <person name="Putnam N.H."/>
            <person name="West C.M."/>
            <person name="Loomis W.F."/>
            <person name="Chisholm R.L."/>
            <person name="Shaulsky G."/>
            <person name="Strassmann J.E."/>
            <person name="Queller D.C."/>
            <person name="Kuspa A."/>
            <person name="Grigoriev I.V."/>
        </authorList>
    </citation>
    <scope>NUCLEOTIDE SEQUENCE [LARGE SCALE GENOMIC DNA]</scope>
    <source>
        <strain evidence="6">QSDP1</strain>
    </source>
</reference>
<gene>
    <name evidence="5" type="ORF">DICPUDRAFT_77782</name>
</gene>
<dbReference type="PANTHER" id="PTHR30231:SF4">
    <property type="entry name" value="PROTEIN NEN2"/>
    <property type="match status" value="1"/>
</dbReference>
<dbReference type="InterPro" id="IPR012337">
    <property type="entry name" value="RNaseH-like_sf"/>
</dbReference>
<evidence type="ECO:0000256" key="1">
    <source>
        <dbReference type="ARBA" id="ARBA00022722"/>
    </source>
</evidence>
<dbReference type="InterPro" id="IPR013087">
    <property type="entry name" value="Znf_C2H2_type"/>
</dbReference>
<keyword evidence="1" id="KW-0540">Nuclease</keyword>
<dbReference type="VEuPathDB" id="AmoebaDB:DICPUDRAFT_77782"/>
<dbReference type="GeneID" id="10500416"/>
<feature type="domain" description="C2H2-type" evidence="4">
    <location>
        <begin position="95"/>
        <end position="118"/>
    </location>
</feature>
<evidence type="ECO:0000259" key="4">
    <source>
        <dbReference type="PROSITE" id="PS00028"/>
    </source>
</evidence>
<dbReference type="Proteomes" id="UP000001064">
    <property type="component" value="Unassembled WGS sequence"/>
</dbReference>
<evidence type="ECO:0000313" key="6">
    <source>
        <dbReference type="Proteomes" id="UP000001064"/>
    </source>
</evidence>
<evidence type="ECO:0000256" key="2">
    <source>
        <dbReference type="ARBA" id="ARBA00022801"/>
    </source>
</evidence>
<keyword evidence="3" id="KW-0269">Exonuclease</keyword>
<dbReference type="KEGG" id="dpp:DICPUDRAFT_77782"/>
<dbReference type="SUPFAM" id="SSF53098">
    <property type="entry name" value="Ribonuclease H-like"/>
    <property type="match status" value="1"/>
</dbReference>
<dbReference type="Gene3D" id="3.30.420.10">
    <property type="entry name" value="Ribonuclease H-like superfamily/Ribonuclease H"/>
    <property type="match status" value="1"/>
</dbReference>
<sequence>MYSKLYENLENDKLNILEDYGYVRGVEYEEEEEFYSLDDENTSGQTKFNFETGMKDVDKLQPISQIYYLRRVLTIRQSSCYRSEPRASDTFFNICTHAGCQQVFVQQKTFIKHIGLDHTLIVPTEEQKVELVKAQGFEFANDFHKLNVKSKVKGSPAILFLDTETTGLSVATDEIIEISIIDLYDGSHFYKLINPTTTVSSNEYRCDMEPSLIEYLSKYQESGAYIIAHNEKFDRGILLKAGDDTQDGDTDKGTSALESVINGFSAISLKKIFGEDIKKNLEKNVEGKMKKAEYVKVISDYLKDNRSQVTTVVNKLKEDNRIVKKNRNEKKLENKTKE</sequence>
<dbReference type="GO" id="GO:0003676">
    <property type="term" value="F:nucleic acid binding"/>
    <property type="evidence" value="ECO:0007669"/>
    <property type="project" value="InterPro"/>
</dbReference>
<dbReference type="InParanoid" id="F0ZHL4"/>
<name>F0ZHL4_DICPU</name>
<organism evidence="5 6">
    <name type="scientific">Dictyostelium purpureum</name>
    <name type="common">Slime mold</name>
    <dbReference type="NCBI Taxonomy" id="5786"/>
    <lineage>
        <taxon>Eukaryota</taxon>
        <taxon>Amoebozoa</taxon>
        <taxon>Evosea</taxon>
        <taxon>Eumycetozoa</taxon>
        <taxon>Dictyostelia</taxon>
        <taxon>Dictyosteliales</taxon>
        <taxon>Dictyosteliaceae</taxon>
        <taxon>Dictyostelium</taxon>
    </lineage>
</organism>
<dbReference type="RefSeq" id="XP_003286906.1">
    <property type="nucleotide sequence ID" value="XM_003286858.1"/>
</dbReference>
<dbReference type="FunFam" id="3.30.420.10:FF:000382">
    <property type="match status" value="1"/>
</dbReference>
<dbReference type="PROSITE" id="PS00028">
    <property type="entry name" value="ZINC_FINGER_C2H2_1"/>
    <property type="match status" value="1"/>
</dbReference>
<evidence type="ECO:0000313" key="5">
    <source>
        <dbReference type="EMBL" id="EGC36534.1"/>
    </source>
</evidence>
<proteinExistence type="predicted"/>
<keyword evidence="6" id="KW-1185">Reference proteome</keyword>
<keyword evidence="2" id="KW-0378">Hydrolase</keyword>
<dbReference type="EMBL" id="GL871023">
    <property type="protein sequence ID" value="EGC36534.1"/>
    <property type="molecule type" value="Genomic_DNA"/>
</dbReference>